<organism evidence="1 2">
    <name type="scientific">Rudanella paleaurantiibacter</name>
    <dbReference type="NCBI Taxonomy" id="2614655"/>
    <lineage>
        <taxon>Bacteria</taxon>
        <taxon>Pseudomonadati</taxon>
        <taxon>Bacteroidota</taxon>
        <taxon>Cytophagia</taxon>
        <taxon>Cytophagales</taxon>
        <taxon>Cytophagaceae</taxon>
        <taxon>Rudanella</taxon>
    </lineage>
</organism>
<dbReference type="AlphaFoldDB" id="A0A7J5TV53"/>
<dbReference type="Proteomes" id="UP000488299">
    <property type="component" value="Unassembled WGS sequence"/>
</dbReference>
<dbReference type="EMBL" id="WELI01000009">
    <property type="protein sequence ID" value="KAB7728038.1"/>
    <property type="molecule type" value="Genomic_DNA"/>
</dbReference>
<accession>A0A7J5TV53</accession>
<gene>
    <name evidence="1" type="ORF">F5984_19990</name>
</gene>
<reference evidence="1 2" key="1">
    <citation type="submission" date="2019-10" db="EMBL/GenBank/DDBJ databases">
        <title>Rudanella paleaurantiibacter sp. nov., isolated from sludge.</title>
        <authorList>
            <person name="Xu S.Q."/>
        </authorList>
    </citation>
    <scope>NUCLEOTIDE SEQUENCE [LARGE SCALE GENOMIC DNA]</scope>
    <source>
        <strain evidence="1 2">HX-22-17</strain>
    </source>
</reference>
<dbReference type="RefSeq" id="WP_152125988.1">
    <property type="nucleotide sequence ID" value="NZ_WELI01000009.1"/>
</dbReference>
<sequence length="86" mass="10147">MSREFYQRFDTRTLRRVRVGFEFRFDRAHDGGEPTEWITNRIALISALLDEREPQEPGAKAYREVEAGNAKPVLRWNRKNTNGSKH</sequence>
<name>A0A7J5TV53_9BACT</name>
<evidence type="ECO:0000313" key="1">
    <source>
        <dbReference type="EMBL" id="KAB7728038.1"/>
    </source>
</evidence>
<comment type="caution">
    <text evidence="1">The sequence shown here is derived from an EMBL/GenBank/DDBJ whole genome shotgun (WGS) entry which is preliminary data.</text>
</comment>
<protein>
    <submittedName>
        <fullName evidence="1">Uncharacterized protein</fullName>
    </submittedName>
</protein>
<keyword evidence="2" id="KW-1185">Reference proteome</keyword>
<proteinExistence type="predicted"/>
<evidence type="ECO:0000313" key="2">
    <source>
        <dbReference type="Proteomes" id="UP000488299"/>
    </source>
</evidence>